<evidence type="ECO:0000313" key="3">
    <source>
        <dbReference type="Proteomes" id="UP000199645"/>
    </source>
</evidence>
<dbReference type="SUPFAM" id="SSF88659">
    <property type="entry name" value="Sigma3 and sigma4 domains of RNA polymerase sigma factors"/>
    <property type="match status" value="1"/>
</dbReference>
<dbReference type="SUPFAM" id="SSF47413">
    <property type="entry name" value="lambda repressor-like DNA-binding domains"/>
    <property type="match status" value="2"/>
</dbReference>
<organism evidence="2 3">
    <name type="scientific">Actinoplanes philippinensis</name>
    <dbReference type="NCBI Taxonomy" id="35752"/>
    <lineage>
        <taxon>Bacteria</taxon>
        <taxon>Bacillati</taxon>
        <taxon>Actinomycetota</taxon>
        <taxon>Actinomycetes</taxon>
        <taxon>Micromonosporales</taxon>
        <taxon>Micromonosporaceae</taxon>
        <taxon>Actinoplanes</taxon>
    </lineage>
</organism>
<dbReference type="Gene3D" id="1.20.140.160">
    <property type="match status" value="1"/>
</dbReference>
<dbReference type="PROSITE" id="PS50943">
    <property type="entry name" value="HTH_CROC1"/>
    <property type="match status" value="1"/>
</dbReference>
<dbReference type="InterPro" id="IPR010982">
    <property type="entry name" value="Lambda_DNA-bd_dom_sf"/>
</dbReference>
<sequence length="410" mass="46109">MMPDKDGRGRSRRSAAKRYIAWACRELDMTPAEIGRLTGYSPTTINDYLAGRRCPSRRFLLDLLDKAPLADLTFQEIAPLLGIRRGECPQPSRYRRKPLHEYLSALRVSLRRTRDQFAAKLGVTVDEVTAAEHGHIPDLDYLNRLSRVLPASITVEAVVAAFPVLRPTPLDNKLRHNLEKARLHPTADPQRRILENALAADLAPEARRMALNAAWKIRRPEYAEEVWGEAVALTIRRHDPQKGLMLAYLNTSIRGLVRALAASNRHTGTATILRDYDETVREAEEALFARLGRLPSDDEVADHTDLRASLIGEVQRARAACVHVGGDELDFLLQQAVDLLPSEPAAESEPVRRLREMPADWREIIYLHFHDRLSLAEIMIVTDLPEDAILVTINAAVTLLRGDPEANRLN</sequence>
<protein>
    <recommendedName>
        <fullName evidence="1">HTH cro/C1-type domain-containing protein</fullName>
    </recommendedName>
</protein>
<dbReference type="CDD" id="cd00093">
    <property type="entry name" value="HTH_XRE"/>
    <property type="match status" value="2"/>
</dbReference>
<dbReference type="AlphaFoldDB" id="A0A1I2C331"/>
<dbReference type="EMBL" id="FONV01000002">
    <property type="protein sequence ID" value="SFE62739.1"/>
    <property type="molecule type" value="Genomic_DNA"/>
</dbReference>
<evidence type="ECO:0000259" key="1">
    <source>
        <dbReference type="PROSITE" id="PS50943"/>
    </source>
</evidence>
<dbReference type="GO" id="GO:0003677">
    <property type="term" value="F:DNA binding"/>
    <property type="evidence" value="ECO:0007669"/>
    <property type="project" value="InterPro"/>
</dbReference>
<dbReference type="InterPro" id="IPR013324">
    <property type="entry name" value="RNA_pol_sigma_r3/r4-like"/>
</dbReference>
<accession>A0A1I2C331</accession>
<dbReference type="SMART" id="SM00530">
    <property type="entry name" value="HTH_XRE"/>
    <property type="match status" value="2"/>
</dbReference>
<name>A0A1I2C331_9ACTN</name>
<gene>
    <name evidence="2" type="ORF">SAMN05421541_102688</name>
</gene>
<proteinExistence type="predicted"/>
<reference evidence="2 3" key="1">
    <citation type="submission" date="2016-10" db="EMBL/GenBank/DDBJ databases">
        <authorList>
            <person name="de Groot N.N."/>
        </authorList>
    </citation>
    <scope>NUCLEOTIDE SEQUENCE [LARGE SCALE GENOMIC DNA]</scope>
    <source>
        <strain evidence="2 3">DSM 43019</strain>
    </source>
</reference>
<evidence type="ECO:0000313" key="2">
    <source>
        <dbReference type="EMBL" id="SFE62739.1"/>
    </source>
</evidence>
<feature type="domain" description="HTH cro/C1-type" evidence="1">
    <location>
        <begin position="103"/>
        <end position="157"/>
    </location>
</feature>
<dbReference type="InterPro" id="IPR001387">
    <property type="entry name" value="Cro/C1-type_HTH"/>
</dbReference>
<dbReference type="Pfam" id="PF13560">
    <property type="entry name" value="HTH_31"/>
    <property type="match status" value="1"/>
</dbReference>
<dbReference type="Proteomes" id="UP000199645">
    <property type="component" value="Unassembled WGS sequence"/>
</dbReference>
<keyword evidence="3" id="KW-1185">Reference proteome</keyword>